<feature type="compositionally biased region" description="Basic and acidic residues" evidence="3">
    <location>
        <begin position="250"/>
        <end position="268"/>
    </location>
</feature>
<organism evidence="6 7">
    <name type="scientific">Blautia aquisgranensis</name>
    <dbReference type="NCBI Taxonomy" id="3133153"/>
    <lineage>
        <taxon>Bacteria</taxon>
        <taxon>Bacillati</taxon>
        <taxon>Bacillota</taxon>
        <taxon>Clostridia</taxon>
        <taxon>Lachnospirales</taxon>
        <taxon>Lachnospiraceae</taxon>
        <taxon>Blautia</taxon>
    </lineage>
</organism>
<feature type="compositionally biased region" description="Acidic residues" evidence="3">
    <location>
        <begin position="319"/>
        <end position="329"/>
    </location>
</feature>
<sequence length="455" mass="48703">MKNRKVFTLLLTGMLTLSMGSTVYASSTDAAIAEAQAEKQAAENSLAQVQGSIGSLESKKQELESYLADLNAQYEDLTNSISELSIQAAEKEDELNKVKKELKKAKKASTDQYESMKLRIAYMYENAGTSALETLLSSESLAEFLNRAENAIQISTYDRNMLGKYVSLQENIQENEKRVETESAEIDNLMTERASKQQEVQSMAATTSEDINSYVNQISASQEEAQQLMADISNADSNITALVQQAEAEKAAEEKARAEAEAEAERQAAAEAAAEEAAQADDGTDSEDSSYEESSDDYGYDSDEDTTEDSSTSTSSEVVVEEEEEETDDVQSGSSGDNSSDEDTSDSSDDTSTDTSASGSSSQGTYLGNFTLTAYCNCAQCCGTAGNLTASGTVPTAGRTVAMAGVPFGTKLLINGNVYTVEDLGTPYGHVDIYCGSHEEALSFGLQSAEVYQVG</sequence>
<protein>
    <recommendedName>
        <fullName evidence="5">Peptidoglycan hydrolase PcsB coiled-coil domain-containing protein</fullName>
    </recommendedName>
</protein>
<evidence type="ECO:0000256" key="4">
    <source>
        <dbReference type="SAM" id="SignalP"/>
    </source>
</evidence>
<gene>
    <name evidence="6" type="ORF">WMO28_08650</name>
</gene>
<dbReference type="RefSeq" id="WP_349056693.1">
    <property type="nucleotide sequence ID" value="NZ_JBBMEJ010000009.1"/>
</dbReference>
<dbReference type="Gene3D" id="6.10.250.3150">
    <property type="match status" value="1"/>
</dbReference>
<evidence type="ECO:0000256" key="1">
    <source>
        <dbReference type="ARBA" id="ARBA00022729"/>
    </source>
</evidence>
<accession>A0ABV1BEG5</accession>
<dbReference type="Proteomes" id="UP001473063">
    <property type="component" value="Unassembled WGS sequence"/>
</dbReference>
<comment type="caution">
    <text evidence="6">The sequence shown here is derived from an EMBL/GenBank/DDBJ whole genome shotgun (WGS) entry which is preliminary data.</text>
</comment>
<feature type="compositionally biased region" description="Acidic residues" evidence="3">
    <location>
        <begin position="339"/>
        <end position="352"/>
    </location>
</feature>
<keyword evidence="7" id="KW-1185">Reference proteome</keyword>
<feature type="region of interest" description="Disordered" evidence="3">
    <location>
        <begin position="250"/>
        <end position="363"/>
    </location>
</feature>
<feature type="compositionally biased region" description="Low complexity" evidence="3">
    <location>
        <begin position="309"/>
        <end position="318"/>
    </location>
</feature>
<proteinExistence type="predicted"/>
<evidence type="ECO:0000256" key="3">
    <source>
        <dbReference type="SAM" id="MobiDB-lite"/>
    </source>
</evidence>
<feature type="coiled-coil region" evidence="2">
    <location>
        <begin position="25"/>
        <end position="119"/>
    </location>
</feature>
<dbReference type="InterPro" id="IPR059180">
    <property type="entry name" value="3D_YorM"/>
</dbReference>
<evidence type="ECO:0000313" key="7">
    <source>
        <dbReference type="Proteomes" id="UP001473063"/>
    </source>
</evidence>
<feature type="signal peptide" evidence="4">
    <location>
        <begin position="1"/>
        <end position="25"/>
    </location>
</feature>
<dbReference type="CDD" id="cd14667">
    <property type="entry name" value="3D_containing_proteins"/>
    <property type="match status" value="1"/>
</dbReference>
<feature type="chain" id="PRO_5046474684" description="Peptidoglycan hydrolase PcsB coiled-coil domain-containing protein" evidence="4">
    <location>
        <begin position="26"/>
        <end position="455"/>
    </location>
</feature>
<dbReference type="InterPro" id="IPR057309">
    <property type="entry name" value="PcsB_CC"/>
</dbReference>
<keyword evidence="1 4" id="KW-0732">Signal</keyword>
<feature type="compositionally biased region" description="Acidic residues" evidence="3">
    <location>
        <begin position="278"/>
        <end position="308"/>
    </location>
</feature>
<reference evidence="6 7" key="1">
    <citation type="submission" date="2024-03" db="EMBL/GenBank/DDBJ databases">
        <title>Human intestinal bacterial collection.</title>
        <authorList>
            <person name="Pauvert C."/>
            <person name="Hitch T.C.A."/>
            <person name="Clavel T."/>
        </authorList>
    </citation>
    <scope>NUCLEOTIDE SEQUENCE [LARGE SCALE GENOMIC DNA]</scope>
    <source>
        <strain evidence="6 7">CLA-JM-H16</strain>
    </source>
</reference>
<evidence type="ECO:0000256" key="2">
    <source>
        <dbReference type="SAM" id="Coils"/>
    </source>
</evidence>
<evidence type="ECO:0000313" key="6">
    <source>
        <dbReference type="EMBL" id="MEQ2371010.1"/>
    </source>
</evidence>
<feature type="domain" description="Peptidoglycan hydrolase PcsB coiled-coil" evidence="5">
    <location>
        <begin position="104"/>
        <end position="174"/>
    </location>
</feature>
<keyword evidence="2" id="KW-0175">Coiled coil</keyword>
<evidence type="ECO:0000259" key="5">
    <source>
        <dbReference type="Pfam" id="PF24568"/>
    </source>
</evidence>
<name>A0ABV1BEG5_9FIRM</name>
<dbReference type="Pfam" id="PF24568">
    <property type="entry name" value="CC_PcsB"/>
    <property type="match status" value="1"/>
</dbReference>
<dbReference type="EMBL" id="JBBMEJ010000009">
    <property type="protein sequence ID" value="MEQ2371010.1"/>
    <property type="molecule type" value="Genomic_DNA"/>
</dbReference>
<feature type="compositionally biased region" description="Low complexity" evidence="3">
    <location>
        <begin position="353"/>
        <end position="363"/>
    </location>
</feature>